<dbReference type="SUPFAM" id="SSF53474">
    <property type="entry name" value="alpha/beta-Hydrolases"/>
    <property type="match status" value="2"/>
</dbReference>
<sequence>MPLNPSAMTEATRLTREGKLAEATDLLRSVLGGTAPPPPAPPPPAPPRPAAAGRPAPRILDVDPETGEVAAPPSSRLRGLLDGLAAKLPGGLPGAGRSTPPEPLPPGARFLSLSHGGAAGTRGYRLYVPARPAAAPALLVMLHGCTQSPEDFAAGTRMNALAEQHGFLVAYPGQTQAANAQKCWNWFNAADQNRDSGEPALIAGIARDVLRDYGADPKRVFVAGLSAGGAAAAILGQRYPDLFSGVGVHSGLACGAARDMPGAFAAMRQGAAGQPGRPVPTIVFHADRDSTVHPRNAAQVAAQAAAPGLRATTTQGQVPGGHAFTRTVHADAAGRVLQEQWLVHGGGHAWAGGSNAGSYTDAKGPDASAEMVRFFLAL</sequence>
<organism evidence="4 5">
    <name type="scientific">Roseomonas haemaphysalidis</name>
    <dbReference type="NCBI Taxonomy" id="2768162"/>
    <lineage>
        <taxon>Bacteria</taxon>
        <taxon>Pseudomonadati</taxon>
        <taxon>Pseudomonadota</taxon>
        <taxon>Alphaproteobacteria</taxon>
        <taxon>Acetobacterales</taxon>
        <taxon>Roseomonadaceae</taxon>
        <taxon>Roseomonas</taxon>
    </lineage>
</organism>
<dbReference type="NCBIfam" id="TIGR01840">
    <property type="entry name" value="esterase_phb"/>
    <property type="match status" value="1"/>
</dbReference>
<dbReference type="InterPro" id="IPR050955">
    <property type="entry name" value="Plant_Biomass_Hydrol_Est"/>
</dbReference>
<feature type="region of interest" description="Disordered" evidence="3">
    <location>
        <begin position="24"/>
        <end position="75"/>
    </location>
</feature>
<gene>
    <name evidence="4" type="ORF">IAI61_18170</name>
</gene>
<protein>
    <submittedName>
        <fullName evidence="4">PHB depolymerase family esterase</fullName>
    </submittedName>
</protein>
<dbReference type="InterPro" id="IPR010126">
    <property type="entry name" value="Esterase_phb"/>
</dbReference>
<comment type="caution">
    <text evidence="4">The sequence shown here is derived from an EMBL/GenBank/DDBJ whole genome shotgun (WGS) entry which is preliminary data.</text>
</comment>
<evidence type="ECO:0000256" key="3">
    <source>
        <dbReference type="SAM" id="MobiDB-lite"/>
    </source>
</evidence>
<feature type="compositionally biased region" description="Pro residues" evidence="3">
    <location>
        <begin position="35"/>
        <end position="49"/>
    </location>
</feature>
<accession>A0ABS3KWG4</accession>
<keyword evidence="2" id="KW-0378">Hydrolase</keyword>
<name>A0ABS3KWG4_9PROT</name>
<keyword evidence="5" id="KW-1185">Reference proteome</keyword>
<keyword evidence="1" id="KW-0732">Signal</keyword>
<evidence type="ECO:0000256" key="2">
    <source>
        <dbReference type="ARBA" id="ARBA00022801"/>
    </source>
</evidence>
<dbReference type="EMBL" id="JACTNG010000011">
    <property type="protein sequence ID" value="MBO1080973.1"/>
    <property type="molecule type" value="Genomic_DNA"/>
</dbReference>
<evidence type="ECO:0000256" key="1">
    <source>
        <dbReference type="ARBA" id="ARBA00022729"/>
    </source>
</evidence>
<evidence type="ECO:0000313" key="4">
    <source>
        <dbReference type="EMBL" id="MBO1080973.1"/>
    </source>
</evidence>
<reference evidence="4 5" key="1">
    <citation type="submission" date="2020-09" db="EMBL/GenBank/DDBJ databases">
        <title>Roseomonas.</title>
        <authorList>
            <person name="Zhu W."/>
        </authorList>
    </citation>
    <scope>NUCLEOTIDE SEQUENCE [LARGE SCALE GENOMIC DNA]</scope>
    <source>
        <strain evidence="4 5">573</strain>
    </source>
</reference>
<dbReference type="PANTHER" id="PTHR43037">
    <property type="entry name" value="UNNAMED PRODUCT-RELATED"/>
    <property type="match status" value="1"/>
</dbReference>
<proteinExistence type="predicted"/>
<evidence type="ECO:0000313" key="5">
    <source>
        <dbReference type="Proteomes" id="UP001518989"/>
    </source>
</evidence>
<dbReference type="PANTHER" id="PTHR43037:SF1">
    <property type="entry name" value="BLL1128 PROTEIN"/>
    <property type="match status" value="1"/>
</dbReference>
<feature type="region of interest" description="Disordered" evidence="3">
    <location>
        <begin position="88"/>
        <end position="109"/>
    </location>
</feature>
<dbReference type="Pfam" id="PF10503">
    <property type="entry name" value="Esterase_PHB"/>
    <property type="match status" value="1"/>
</dbReference>
<dbReference type="Proteomes" id="UP001518989">
    <property type="component" value="Unassembled WGS sequence"/>
</dbReference>
<dbReference type="Gene3D" id="3.40.50.1820">
    <property type="entry name" value="alpha/beta hydrolase"/>
    <property type="match status" value="1"/>
</dbReference>
<dbReference type="RefSeq" id="WP_207419144.1">
    <property type="nucleotide sequence ID" value="NZ_CP061177.1"/>
</dbReference>
<dbReference type="InterPro" id="IPR029058">
    <property type="entry name" value="AB_hydrolase_fold"/>
</dbReference>